<evidence type="ECO:0000313" key="2">
    <source>
        <dbReference type="EMBL" id="QLG27307.1"/>
    </source>
</evidence>
<evidence type="ECO:0000256" key="1">
    <source>
        <dbReference type="SAM" id="Phobius"/>
    </source>
</evidence>
<feature type="transmembrane region" description="Helical" evidence="1">
    <location>
        <begin position="33"/>
        <end position="53"/>
    </location>
</feature>
<evidence type="ECO:0000313" key="3">
    <source>
        <dbReference type="Proteomes" id="UP000509750"/>
    </source>
</evidence>
<keyword evidence="1" id="KW-1133">Transmembrane helix</keyword>
<keyword evidence="1" id="KW-0472">Membrane</keyword>
<feature type="transmembrane region" description="Helical" evidence="1">
    <location>
        <begin position="181"/>
        <end position="203"/>
    </location>
</feature>
<gene>
    <name evidence="2" type="ORF">HUG10_06985</name>
</gene>
<dbReference type="OrthoDB" id="340185at2157"/>
<name>A0A7D5GKI7_9EURY</name>
<keyword evidence="1" id="KW-0812">Transmembrane</keyword>
<dbReference type="EMBL" id="CP058529">
    <property type="protein sequence ID" value="QLG27307.1"/>
    <property type="molecule type" value="Genomic_DNA"/>
</dbReference>
<dbReference type="RefSeq" id="WP_179168882.1">
    <property type="nucleotide sequence ID" value="NZ_CP058529.1"/>
</dbReference>
<reference evidence="2 3" key="1">
    <citation type="submission" date="2020-07" db="EMBL/GenBank/DDBJ databases">
        <title>Gai3-2, isolated from salt lake.</title>
        <authorList>
            <person name="Cui H."/>
            <person name="Shi X."/>
        </authorList>
    </citation>
    <scope>NUCLEOTIDE SEQUENCE [LARGE SCALE GENOMIC DNA]</scope>
    <source>
        <strain evidence="2 3">Gai3-2</strain>
    </source>
</reference>
<dbReference type="KEGG" id="halg:HUG10_06985"/>
<sequence length="346" mass="37559">MTNWLRVVSVSSGTFLFALSVWAAVAYGGPLRFLPGVITALTILLLPRALAYAKLWSRRGRRYLVARRRGAAELDATFVSDEPDPNPDGALTIIADAVGGDIADSVRRESFSEGEGLMVKHGGFHNSFVRLTDSGRLVVTGASERTRTLAEWVADLRDVSMRSHSNNPLVGPIPVRGAPRWFLALGLVAILVIGVMGVVNTAYATDTYTAPEKAVLVSYDARADFDPGTTPTDARLGKAEFLVGALSEEAVEVAWEKNESAYIVEDGRQAIEMSRDVRTHLRTAREGSLTPDQQERAADIETDLHEAEREVAAALGERLEYGTAGPYAGEVRSLRGRLLRLAERPA</sequence>
<dbReference type="GeneID" id="56028564"/>
<protein>
    <submittedName>
        <fullName evidence="2">Uncharacterized protein</fullName>
    </submittedName>
</protein>
<keyword evidence="3" id="KW-1185">Reference proteome</keyword>
<dbReference type="Proteomes" id="UP000509750">
    <property type="component" value="Chromosome"/>
</dbReference>
<organism evidence="2 3">
    <name type="scientific">Halorarum halophilum</name>
    <dbReference type="NCBI Taxonomy" id="2743090"/>
    <lineage>
        <taxon>Archaea</taxon>
        <taxon>Methanobacteriati</taxon>
        <taxon>Methanobacteriota</taxon>
        <taxon>Stenosarchaea group</taxon>
        <taxon>Halobacteria</taxon>
        <taxon>Halobacteriales</taxon>
        <taxon>Haloferacaceae</taxon>
        <taxon>Halorarum</taxon>
    </lineage>
</organism>
<proteinExistence type="predicted"/>
<accession>A0A7D5GKI7</accession>
<dbReference type="AlphaFoldDB" id="A0A7D5GKI7"/>